<evidence type="ECO:0000256" key="1">
    <source>
        <dbReference type="SAM" id="MobiDB-lite"/>
    </source>
</evidence>
<evidence type="ECO:0008006" key="4">
    <source>
        <dbReference type="Google" id="ProtNLM"/>
    </source>
</evidence>
<sequence length="409" mass="42000">MAPGRKCGLFLGDLRPGNSADLCGTDGREHPSPQGSPSSRTPSYISGNFSTRTRRRRRRASGLSSSDLGSIRGQHEAHSISHQSGSLNNIPAAAAAVTGESHDARTSNSTRISPDLMLGSSLEDERGRDINRWRQLHGSLLRELNGQPSVASSVQSQPYTRWPSTVGSMHSPQRSSMYAPSPPTPSAVDLQPERNSLSDIFGQSRIREVSVAGYIPDVLGVRSSSNVATAAPAPASVVQNCSSNGAGDNIEEAAATSRNAAGKGASTDATGSGEMGAAAGAAAAAPPCPPSPPSPPAPVPPPSYSPEASRSSAPFHLGQHQSRHQSANAHPERSSSPAAPLNTTDAAPASAAAEIKGRHHKVRSAPHPSLDTGEPSPLRLHAFPPQQLAAHAATACAVAPGIAAAVSVL</sequence>
<proteinExistence type="predicted"/>
<feature type="compositionally biased region" description="Pro residues" evidence="1">
    <location>
        <begin position="286"/>
        <end position="304"/>
    </location>
</feature>
<feature type="compositionally biased region" description="Low complexity" evidence="1">
    <location>
        <begin position="61"/>
        <end position="72"/>
    </location>
</feature>
<protein>
    <recommendedName>
        <fullName evidence="4">Encoded protein</fullName>
    </recommendedName>
</protein>
<name>A0ABQ7G2S4_DUNSA</name>
<dbReference type="EMBL" id="MU070228">
    <property type="protein sequence ID" value="KAF5828906.1"/>
    <property type="molecule type" value="Genomic_DNA"/>
</dbReference>
<evidence type="ECO:0000313" key="3">
    <source>
        <dbReference type="Proteomes" id="UP000815325"/>
    </source>
</evidence>
<feature type="compositionally biased region" description="Polar residues" evidence="1">
    <location>
        <begin position="80"/>
        <end position="89"/>
    </location>
</feature>
<reference evidence="2" key="1">
    <citation type="submission" date="2017-08" db="EMBL/GenBank/DDBJ databases">
        <authorList>
            <person name="Polle J.E."/>
            <person name="Barry K."/>
            <person name="Cushman J."/>
            <person name="Schmutz J."/>
            <person name="Tran D."/>
            <person name="Hathwaick L.T."/>
            <person name="Yim W.C."/>
            <person name="Jenkins J."/>
            <person name="Mckie-Krisberg Z.M."/>
            <person name="Prochnik S."/>
            <person name="Lindquist E."/>
            <person name="Dockter R.B."/>
            <person name="Adam C."/>
            <person name="Molina H."/>
            <person name="Bunkerborg J."/>
            <person name="Jin E."/>
            <person name="Buchheim M."/>
            <person name="Magnuson J."/>
        </authorList>
    </citation>
    <scope>NUCLEOTIDE SEQUENCE</scope>
    <source>
        <strain evidence="2">CCAP 19/18</strain>
    </source>
</reference>
<feature type="compositionally biased region" description="Polar residues" evidence="1">
    <location>
        <begin position="324"/>
        <end position="345"/>
    </location>
</feature>
<accession>A0ABQ7G2S4</accession>
<gene>
    <name evidence="2" type="ORF">DUNSADRAFT_16836</name>
</gene>
<evidence type="ECO:0000313" key="2">
    <source>
        <dbReference type="EMBL" id="KAF5828906.1"/>
    </source>
</evidence>
<feature type="region of interest" description="Disordered" evidence="1">
    <location>
        <begin position="152"/>
        <end position="188"/>
    </location>
</feature>
<keyword evidence="3" id="KW-1185">Reference proteome</keyword>
<feature type="compositionally biased region" description="Polar residues" evidence="1">
    <location>
        <begin position="33"/>
        <end position="45"/>
    </location>
</feature>
<comment type="caution">
    <text evidence="2">The sequence shown here is derived from an EMBL/GenBank/DDBJ whole genome shotgun (WGS) entry which is preliminary data.</text>
</comment>
<dbReference type="Proteomes" id="UP000815325">
    <property type="component" value="Unassembled WGS sequence"/>
</dbReference>
<feature type="region of interest" description="Disordered" evidence="1">
    <location>
        <begin position="1"/>
        <end position="115"/>
    </location>
</feature>
<feature type="compositionally biased region" description="Polar residues" evidence="1">
    <location>
        <begin position="162"/>
        <end position="178"/>
    </location>
</feature>
<organism evidence="2 3">
    <name type="scientific">Dunaliella salina</name>
    <name type="common">Green alga</name>
    <name type="synonym">Protococcus salinus</name>
    <dbReference type="NCBI Taxonomy" id="3046"/>
    <lineage>
        <taxon>Eukaryota</taxon>
        <taxon>Viridiplantae</taxon>
        <taxon>Chlorophyta</taxon>
        <taxon>core chlorophytes</taxon>
        <taxon>Chlorophyceae</taxon>
        <taxon>CS clade</taxon>
        <taxon>Chlamydomonadales</taxon>
        <taxon>Dunaliellaceae</taxon>
        <taxon>Dunaliella</taxon>
    </lineage>
</organism>
<feature type="region of interest" description="Disordered" evidence="1">
    <location>
        <begin position="257"/>
        <end position="380"/>
    </location>
</feature>